<dbReference type="PROSITE" id="PS00061">
    <property type="entry name" value="ADH_SHORT"/>
    <property type="match status" value="1"/>
</dbReference>
<dbReference type="AlphaFoldDB" id="A0A3N4KTA3"/>
<dbReference type="GO" id="GO:0016616">
    <property type="term" value="F:oxidoreductase activity, acting on the CH-OH group of donors, NAD or NADP as acceptor"/>
    <property type="evidence" value="ECO:0007669"/>
    <property type="project" value="UniProtKB-ARBA"/>
</dbReference>
<organism evidence="5 6">
    <name type="scientific">Morchella conica CCBAS932</name>
    <dbReference type="NCBI Taxonomy" id="1392247"/>
    <lineage>
        <taxon>Eukaryota</taxon>
        <taxon>Fungi</taxon>
        <taxon>Dikarya</taxon>
        <taxon>Ascomycota</taxon>
        <taxon>Pezizomycotina</taxon>
        <taxon>Pezizomycetes</taxon>
        <taxon>Pezizales</taxon>
        <taxon>Morchellaceae</taxon>
        <taxon>Morchella</taxon>
    </lineage>
</organism>
<dbReference type="Proteomes" id="UP000277580">
    <property type="component" value="Unassembled WGS sequence"/>
</dbReference>
<gene>
    <name evidence="5" type="ORF">P167DRAFT_535726</name>
</gene>
<keyword evidence="6" id="KW-1185">Reference proteome</keyword>
<dbReference type="STRING" id="1392247.A0A3N4KTA3"/>
<keyword evidence="4" id="KW-0812">Transmembrane</keyword>
<dbReference type="InterPro" id="IPR036291">
    <property type="entry name" value="NAD(P)-bd_dom_sf"/>
</dbReference>
<proteinExistence type="inferred from homology"/>
<reference evidence="5 6" key="1">
    <citation type="journal article" date="2018" name="Nat. Ecol. Evol.">
        <title>Pezizomycetes genomes reveal the molecular basis of ectomycorrhizal truffle lifestyle.</title>
        <authorList>
            <person name="Murat C."/>
            <person name="Payen T."/>
            <person name="Noel B."/>
            <person name="Kuo A."/>
            <person name="Morin E."/>
            <person name="Chen J."/>
            <person name="Kohler A."/>
            <person name="Krizsan K."/>
            <person name="Balestrini R."/>
            <person name="Da Silva C."/>
            <person name="Montanini B."/>
            <person name="Hainaut M."/>
            <person name="Levati E."/>
            <person name="Barry K.W."/>
            <person name="Belfiori B."/>
            <person name="Cichocki N."/>
            <person name="Clum A."/>
            <person name="Dockter R.B."/>
            <person name="Fauchery L."/>
            <person name="Guy J."/>
            <person name="Iotti M."/>
            <person name="Le Tacon F."/>
            <person name="Lindquist E.A."/>
            <person name="Lipzen A."/>
            <person name="Malagnac F."/>
            <person name="Mello A."/>
            <person name="Molinier V."/>
            <person name="Miyauchi S."/>
            <person name="Poulain J."/>
            <person name="Riccioni C."/>
            <person name="Rubini A."/>
            <person name="Sitrit Y."/>
            <person name="Splivallo R."/>
            <person name="Traeger S."/>
            <person name="Wang M."/>
            <person name="Zifcakova L."/>
            <person name="Wipf D."/>
            <person name="Zambonelli A."/>
            <person name="Paolocci F."/>
            <person name="Nowrousian M."/>
            <person name="Ottonello S."/>
            <person name="Baldrian P."/>
            <person name="Spatafora J.W."/>
            <person name="Henrissat B."/>
            <person name="Nagy L.G."/>
            <person name="Aury J.M."/>
            <person name="Wincker P."/>
            <person name="Grigoriev I.V."/>
            <person name="Bonfante P."/>
            <person name="Martin F.M."/>
        </authorList>
    </citation>
    <scope>NUCLEOTIDE SEQUENCE [LARGE SCALE GENOMIC DNA]</scope>
    <source>
        <strain evidence="5 6">CCBAS932</strain>
    </source>
</reference>
<keyword evidence="2" id="KW-0521">NADP</keyword>
<dbReference type="PANTHER" id="PTHR43008">
    <property type="entry name" value="BENZIL REDUCTASE"/>
    <property type="match status" value="1"/>
</dbReference>
<dbReference type="Gene3D" id="3.40.50.720">
    <property type="entry name" value="NAD(P)-binding Rossmann-like Domain"/>
    <property type="match status" value="1"/>
</dbReference>
<evidence type="ECO:0000256" key="3">
    <source>
        <dbReference type="ARBA" id="ARBA00023002"/>
    </source>
</evidence>
<evidence type="ECO:0000256" key="1">
    <source>
        <dbReference type="ARBA" id="ARBA00006484"/>
    </source>
</evidence>
<protein>
    <submittedName>
        <fullName evidence="5">NAD(P)-binding protein</fullName>
    </submittedName>
</protein>
<dbReference type="InterPro" id="IPR002347">
    <property type="entry name" value="SDR_fam"/>
</dbReference>
<keyword evidence="3" id="KW-0560">Oxidoreductase</keyword>
<sequence>MPHPVFAASNIAVITGAASGIGLAIARLCAAHNLKMVLTDVNGPLLQEAAGTLEAPKENVETVTMDVGDRGAWASVKEKVDQKFGGKVDFLVLNAGVGPKTDWEDVESFKKLYNTNIFGVLNGIAEFLPTLKKNSTPSSIVILGSKQGITNPPSNPGYNSSKSAVKTLTEHLSFDLKETPISVHLLVPGWTFTGMTGAGKADKPAGAWTADQVAERLAIKMEKGEFYVICPDNDVTEEMDRKRIAWAVGDVIEGRPALSRWRGGEWGEKHKAFMEGN</sequence>
<dbReference type="CDD" id="cd05233">
    <property type="entry name" value="SDR_c"/>
    <property type="match status" value="1"/>
</dbReference>
<keyword evidence="4" id="KW-1133">Transmembrane helix</keyword>
<evidence type="ECO:0000256" key="2">
    <source>
        <dbReference type="ARBA" id="ARBA00022857"/>
    </source>
</evidence>
<dbReference type="InterPro" id="IPR020904">
    <property type="entry name" value="Sc_DH/Rdtase_CS"/>
</dbReference>
<name>A0A3N4KTA3_9PEZI</name>
<dbReference type="OrthoDB" id="5307821at2759"/>
<comment type="similarity">
    <text evidence="1">Belongs to the short-chain dehydrogenases/reductases (SDR) family.</text>
</comment>
<dbReference type="SUPFAM" id="SSF51735">
    <property type="entry name" value="NAD(P)-binding Rossmann-fold domains"/>
    <property type="match status" value="1"/>
</dbReference>
<dbReference type="InParanoid" id="A0A3N4KTA3"/>
<evidence type="ECO:0000256" key="4">
    <source>
        <dbReference type="SAM" id="Phobius"/>
    </source>
</evidence>
<keyword evidence="4" id="KW-0472">Membrane</keyword>
<evidence type="ECO:0000313" key="6">
    <source>
        <dbReference type="Proteomes" id="UP000277580"/>
    </source>
</evidence>
<dbReference type="Pfam" id="PF00106">
    <property type="entry name" value="adh_short"/>
    <property type="match status" value="1"/>
</dbReference>
<dbReference type="PRINTS" id="PR00081">
    <property type="entry name" value="GDHRDH"/>
</dbReference>
<accession>A0A3N4KTA3</accession>
<dbReference type="PANTHER" id="PTHR43008:SF7">
    <property type="entry name" value="SHORT CHAIN DEHYDROGENASE_REDUCTASE (AFU_ORTHOLOGUE AFUA_2G00830)"/>
    <property type="match status" value="1"/>
</dbReference>
<feature type="transmembrane region" description="Helical" evidence="4">
    <location>
        <begin position="6"/>
        <end position="26"/>
    </location>
</feature>
<evidence type="ECO:0000313" key="5">
    <source>
        <dbReference type="EMBL" id="RPB12728.1"/>
    </source>
</evidence>
<dbReference type="EMBL" id="ML119127">
    <property type="protein sequence ID" value="RPB12728.1"/>
    <property type="molecule type" value="Genomic_DNA"/>
</dbReference>
<dbReference type="GO" id="GO:0050664">
    <property type="term" value="F:oxidoreductase activity, acting on NAD(P)H, oxygen as acceptor"/>
    <property type="evidence" value="ECO:0007669"/>
    <property type="project" value="TreeGrafter"/>
</dbReference>